<sequence length="409" mass="44994">MSPTIPKIAIIGAGPASLTLASLLQTHSIPFTIYEAAPEIRHQGGSLDLHPHTGQRALHEAGLFNTFMKYARPECEVMKLVDVVSGEVFIDENEDEQEDVFDPENSRPEIDRGALLNLLFENLRPGSVKFFHKVTSVTPSASSPGKHDIHFANHPSETNIDLVIGGDGTWSKVRPLLTDTKPVYSGISVLEVWAKDVESNAWLSEFAGAGSMFAFGEGCAVQAQRQGDGSLRTYASLRVPEIFWEEEMKKGGFGWDGLEGADGDVLRERYVGEYLKHIDPSLQRVVLESRDRANPRILWELPVGTRWEGRSGVTVIGDAAHVMTPFGGIGVNLAMTDALVLGGEIRQWWEGKKGLDEATRGYEEEMFGRAEKGAKHTGRGKANHFAKDGARDMAERIREKEGVDGVEEK</sequence>
<evidence type="ECO:0000256" key="1">
    <source>
        <dbReference type="ARBA" id="ARBA00022630"/>
    </source>
</evidence>
<keyword evidence="3" id="KW-0560">Oxidoreductase</keyword>
<feature type="compositionally biased region" description="Basic residues" evidence="5">
    <location>
        <begin position="375"/>
        <end position="384"/>
    </location>
</feature>
<evidence type="ECO:0000313" key="8">
    <source>
        <dbReference type="Proteomes" id="UP000700596"/>
    </source>
</evidence>
<gene>
    <name evidence="7" type="ORF">B0J11DRAFT_529642</name>
</gene>
<reference evidence="7" key="1">
    <citation type="journal article" date="2021" name="Nat. Commun.">
        <title>Genetic determinants of endophytism in the Arabidopsis root mycobiome.</title>
        <authorList>
            <person name="Mesny F."/>
            <person name="Miyauchi S."/>
            <person name="Thiergart T."/>
            <person name="Pickel B."/>
            <person name="Atanasova L."/>
            <person name="Karlsson M."/>
            <person name="Huettel B."/>
            <person name="Barry K.W."/>
            <person name="Haridas S."/>
            <person name="Chen C."/>
            <person name="Bauer D."/>
            <person name="Andreopoulos W."/>
            <person name="Pangilinan J."/>
            <person name="LaButti K."/>
            <person name="Riley R."/>
            <person name="Lipzen A."/>
            <person name="Clum A."/>
            <person name="Drula E."/>
            <person name="Henrissat B."/>
            <person name="Kohler A."/>
            <person name="Grigoriev I.V."/>
            <person name="Martin F.M."/>
            <person name="Hacquard S."/>
        </authorList>
    </citation>
    <scope>NUCLEOTIDE SEQUENCE</scope>
    <source>
        <strain evidence="7">MPI-CAGE-CH-0243</strain>
    </source>
</reference>
<keyword evidence="1" id="KW-0285">Flavoprotein</keyword>
<evidence type="ECO:0000256" key="2">
    <source>
        <dbReference type="ARBA" id="ARBA00022827"/>
    </source>
</evidence>
<keyword evidence="8" id="KW-1185">Reference proteome</keyword>
<keyword evidence="2" id="KW-0274">FAD</keyword>
<dbReference type="InterPro" id="IPR002938">
    <property type="entry name" value="FAD-bd"/>
</dbReference>
<dbReference type="Pfam" id="PF01494">
    <property type="entry name" value="FAD_binding_3"/>
    <property type="match status" value="1"/>
</dbReference>
<dbReference type="SUPFAM" id="SSF51905">
    <property type="entry name" value="FAD/NAD(P)-binding domain"/>
    <property type="match status" value="1"/>
</dbReference>
<dbReference type="AlphaFoldDB" id="A0A9P9DRG5"/>
<dbReference type="Proteomes" id="UP000700596">
    <property type="component" value="Unassembled WGS sequence"/>
</dbReference>
<accession>A0A9P9DRG5</accession>
<organism evidence="7 8">
    <name type="scientific">Dendryphion nanum</name>
    <dbReference type="NCBI Taxonomy" id="256645"/>
    <lineage>
        <taxon>Eukaryota</taxon>
        <taxon>Fungi</taxon>
        <taxon>Dikarya</taxon>
        <taxon>Ascomycota</taxon>
        <taxon>Pezizomycotina</taxon>
        <taxon>Dothideomycetes</taxon>
        <taxon>Pleosporomycetidae</taxon>
        <taxon>Pleosporales</taxon>
        <taxon>Torulaceae</taxon>
        <taxon>Dendryphion</taxon>
    </lineage>
</organism>
<dbReference type="EMBL" id="JAGMWT010000008">
    <property type="protein sequence ID" value="KAH7123687.1"/>
    <property type="molecule type" value="Genomic_DNA"/>
</dbReference>
<keyword evidence="4" id="KW-0503">Monooxygenase</keyword>
<dbReference type="PANTHER" id="PTHR46972">
    <property type="entry name" value="MONOOXYGENASE ASQM-RELATED"/>
    <property type="match status" value="1"/>
</dbReference>
<dbReference type="OrthoDB" id="655030at2759"/>
<dbReference type="InterPro" id="IPR036188">
    <property type="entry name" value="FAD/NAD-bd_sf"/>
</dbReference>
<feature type="region of interest" description="Disordered" evidence="5">
    <location>
        <begin position="370"/>
        <end position="409"/>
    </location>
</feature>
<dbReference type="PRINTS" id="PR00420">
    <property type="entry name" value="RNGMNOXGNASE"/>
</dbReference>
<evidence type="ECO:0000313" key="7">
    <source>
        <dbReference type="EMBL" id="KAH7123687.1"/>
    </source>
</evidence>
<comment type="caution">
    <text evidence="7">The sequence shown here is derived from an EMBL/GenBank/DDBJ whole genome shotgun (WGS) entry which is preliminary data.</text>
</comment>
<evidence type="ECO:0000256" key="4">
    <source>
        <dbReference type="ARBA" id="ARBA00023033"/>
    </source>
</evidence>
<dbReference type="GO" id="GO:0004497">
    <property type="term" value="F:monooxygenase activity"/>
    <property type="evidence" value="ECO:0007669"/>
    <property type="project" value="UniProtKB-KW"/>
</dbReference>
<evidence type="ECO:0000259" key="6">
    <source>
        <dbReference type="Pfam" id="PF01494"/>
    </source>
</evidence>
<name>A0A9P9DRG5_9PLEO</name>
<protein>
    <recommendedName>
        <fullName evidence="6">FAD-binding domain-containing protein</fullName>
    </recommendedName>
</protein>
<evidence type="ECO:0000256" key="3">
    <source>
        <dbReference type="ARBA" id="ARBA00023002"/>
    </source>
</evidence>
<dbReference type="Gene3D" id="3.50.50.60">
    <property type="entry name" value="FAD/NAD(P)-binding domain"/>
    <property type="match status" value="1"/>
</dbReference>
<feature type="domain" description="FAD-binding" evidence="6">
    <location>
        <begin position="312"/>
        <end position="352"/>
    </location>
</feature>
<dbReference type="PANTHER" id="PTHR46972:SF1">
    <property type="entry name" value="FAD DEPENDENT OXIDOREDUCTASE DOMAIN-CONTAINING PROTEIN"/>
    <property type="match status" value="1"/>
</dbReference>
<feature type="compositionally biased region" description="Basic and acidic residues" evidence="5">
    <location>
        <begin position="385"/>
        <end position="409"/>
    </location>
</feature>
<evidence type="ECO:0000256" key="5">
    <source>
        <dbReference type="SAM" id="MobiDB-lite"/>
    </source>
</evidence>
<proteinExistence type="predicted"/>
<dbReference type="GO" id="GO:0071949">
    <property type="term" value="F:FAD binding"/>
    <property type="evidence" value="ECO:0007669"/>
    <property type="project" value="InterPro"/>
</dbReference>